<dbReference type="Pfam" id="PF06806">
    <property type="entry name" value="DUF1233"/>
    <property type="match status" value="1"/>
</dbReference>
<dbReference type="Proteomes" id="UP000188726">
    <property type="component" value="Unassembled WGS sequence"/>
</dbReference>
<reference evidence="1 2" key="1">
    <citation type="journal article" date="2017" name="Genome Announc.">
        <title>Draft Genome Sequences of Salinivibrio proteolyticus, Salinivibrio sharmensis, Salinivibrio siamensis, Salinivibrio costicola subsp. alcaliphilus, Salinivibrio costicola subsp. vallismortis, and 29 New Isolates Belonging to the Genus Salinivibrio.</title>
        <authorList>
            <person name="Lopez-Hermoso C."/>
            <person name="de la Haba R.R."/>
            <person name="Sanchez-Porro C."/>
            <person name="Bayliss S.C."/>
            <person name="Feil E.J."/>
            <person name="Ventosa A."/>
        </authorList>
    </citation>
    <scope>NUCLEOTIDE SEQUENCE [LARGE SCALE GENOMIC DNA]</scope>
    <source>
        <strain evidence="1 2">IC202</strain>
    </source>
</reference>
<comment type="caution">
    <text evidence="1">The sequence shown here is derived from an EMBL/GenBank/DDBJ whole genome shotgun (WGS) entry which is preliminary data.</text>
</comment>
<dbReference type="RefSeq" id="WP_077458550.1">
    <property type="nucleotide sequence ID" value="NZ_MUEO01000019.1"/>
</dbReference>
<evidence type="ECO:0008006" key="3">
    <source>
        <dbReference type="Google" id="ProtNLM"/>
    </source>
</evidence>
<dbReference type="Gene3D" id="1.10.1660.60">
    <property type="entry name" value="Putative excisionased domain DUF1233"/>
    <property type="match status" value="1"/>
</dbReference>
<name>A0AB36K7E8_9GAMM</name>
<evidence type="ECO:0000313" key="1">
    <source>
        <dbReference type="EMBL" id="OOE43916.1"/>
    </source>
</evidence>
<accession>A0AB36K7E8</accession>
<organism evidence="1 2">
    <name type="scientific">Salinivibrio kushneri</name>
    <dbReference type="NCBI Taxonomy" id="1908198"/>
    <lineage>
        <taxon>Bacteria</taxon>
        <taxon>Pseudomonadati</taxon>
        <taxon>Pseudomonadota</taxon>
        <taxon>Gammaproteobacteria</taxon>
        <taxon>Vibrionales</taxon>
        <taxon>Vibrionaceae</taxon>
        <taxon>Salinivibrio</taxon>
    </lineage>
</organism>
<proteinExistence type="predicted"/>
<dbReference type="AlphaFoldDB" id="A0AB36K7E8"/>
<protein>
    <recommendedName>
        <fullName evidence="3">Excisionase</fullName>
    </recommendedName>
</protein>
<evidence type="ECO:0000313" key="2">
    <source>
        <dbReference type="Proteomes" id="UP000188726"/>
    </source>
</evidence>
<sequence>MTKPIELVQPNDWVEEKMLSQLTGLGRKTIEEFRLNVWIEGVEFIKVSPSGRLNGRKVLYNRKAIDKSFYNYQRIA</sequence>
<dbReference type="InterPro" id="IPR038146">
    <property type="entry name" value="933W_put_Xis_sf"/>
</dbReference>
<dbReference type="InterPro" id="IPR009634">
    <property type="entry name" value="Put_exci"/>
</dbReference>
<gene>
    <name evidence="1" type="ORF">BZG09_08950</name>
</gene>
<dbReference type="EMBL" id="MUEO01000019">
    <property type="protein sequence ID" value="OOE43916.1"/>
    <property type="molecule type" value="Genomic_DNA"/>
</dbReference>